<protein>
    <recommendedName>
        <fullName evidence="4">Lipoprotein</fullName>
    </recommendedName>
</protein>
<dbReference type="RefSeq" id="WP_394835359.1">
    <property type="nucleotide sequence ID" value="NZ_CP089929.1"/>
</dbReference>
<proteinExistence type="predicted"/>
<evidence type="ECO:0000256" key="1">
    <source>
        <dbReference type="SAM" id="SignalP"/>
    </source>
</evidence>
<feature type="signal peptide" evidence="1">
    <location>
        <begin position="1"/>
        <end position="22"/>
    </location>
</feature>
<keyword evidence="1" id="KW-0732">Signal</keyword>
<dbReference type="Gene3D" id="2.60.40.2880">
    <property type="entry name" value="MmpS1-5, C-terminal soluble domain"/>
    <property type="match status" value="1"/>
</dbReference>
<sequence>MLATYRTVKSMVAVAATLVGLAACSSDDSPATPGISGYPRDVAIEYKVTSADVKKGTIRYKNETGADTVLDNTALPFAKTVRRTVNYIDDAYVSIDSNEPGTVTTEIWVDGTKVDSKTHSATSGVDGSSIYLFR</sequence>
<evidence type="ECO:0008006" key="4">
    <source>
        <dbReference type="Google" id="ProtNLM"/>
    </source>
</evidence>
<keyword evidence="3" id="KW-1185">Reference proteome</keyword>
<reference evidence="2" key="1">
    <citation type="submission" date="2021-12" db="EMBL/GenBank/DDBJ databases">
        <title>Discovery of the Pendulisporaceae a myxobacterial family with distinct sporulation behavior and unique specialized metabolism.</title>
        <authorList>
            <person name="Garcia R."/>
            <person name="Popoff A."/>
            <person name="Bader C.D."/>
            <person name="Loehr J."/>
            <person name="Walesch S."/>
            <person name="Walt C."/>
            <person name="Boldt J."/>
            <person name="Bunk B."/>
            <person name="Haeckl F.J.F.P.J."/>
            <person name="Gunesch A.P."/>
            <person name="Birkelbach J."/>
            <person name="Nuebel U."/>
            <person name="Pietschmann T."/>
            <person name="Bach T."/>
            <person name="Mueller R."/>
        </authorList>
    </citation>
    <scope>NUCLEOTIDE SEQUENCE</scope>
    <source>
        <strain evidence="2">MSr11367</strain>
    </source>
</reference>
<feature type="chain" id="PRO_5045624475" description="Lipoprotein" evidence="1">
    <location>
        <begin position="23"/>
        <end position="134"/>
    </location>
</feature>
<evidence type="ECO:0000313" key="3">
    <source>
        <dbReference type="Proteomes" id="UP001374803"/>
    </source>
</evidence>
<evidence type="ECO:0000313" key="2">
    <source>
        <dbReference type="EMBL" id="WXB05713.1"/>
    </source>
</evidence>
<dbReference type="InterPro" id="IPR038468">
    <property type="entry name" value="MmpS_C"/>
</dbReference>
<accession>A0ABZ2L702</accession>
<dbReference type="EMBL" id="CP089983">
    <property type="protein sequence ID" value="WXB05713.1"/>
    <property type="molecule type" value="Genomic_DNA"/>
</dbReference>
<name>A0ABZ2L702_9BACT</name>
<dbReference type="Proteomes" id="UP001374803">
    <property type="component" value="Chromosome"/>
</dbReference>
<organism evidence="2 3">
    <name type="scientific">Pendulispora rubella</name>
    <dbReference type="NCBI Taxonomy" id="2741070"/>
    <lineage>
        <taxon>Bacteria</taxon>
        <taxon>Pseudomonadati</taxon>
        <taxon>Myxococcota</taxon>
        <taxon>Myxococcia</taxon>
        <taxon>Myxococcales</taxon>
        <taxon>Sorangiineae</taxon>
        <taxon>Pendulisporaceae</taxon>
        <taxon>Pendulispora</taxon>
    </lineage>
</organism>
<gene>
    <name evidence="2" type="ORF">LVJ94_00345</name>
</gene>
<dbReference type="PROSITE" id="PS51257">
    <property type="entry name" value="PROKAR_LIPOPROTEIN"/>
    <property type="match status" value="1"/>
</dbReference>